<evidence type="ECO:0000256" key="4">
    <source>
        <dbReference type="ARBA" id="ARBA00023155"/>
    </source>
</evidence>
<dbReference type="Pfam" id="PF00046">
    <property type="entry name" value="Homeodomain"/>
    <property type="match status" value="1"/>
</dbReference>
<dbReference type="Gene3D" id="1.10.10.60">
    <property type="entry name" value="Homeodomain-like"/>
    <property type="match status" value="1"/>
</dbReference>
<proteinExistence type="predicted"/>
<dbReference type="PROSITE" id="PS00027">
    <property type="entry name" value="HOMEOBOX_1"/>
    <property type="match status" value="1"/>
</dbReference>
<keyword evidence="4 6" id="KW-0371">Homeobox</keyword>
<dbReference type="FunFam" id="1.10.10.60:FF:000098">
    <property type="entry name" value="Transcription factor LBX1"/>
    <property type="match status" value="1"/>
</dbReference>
<evidence type="ECO:0000256" key="2">
    <source>
        <dbReference type="ARBA" id="ARBA00022473"/>
    </source>
</evidence>
<feature type="region of interest" description="Disordered" evidence="8">
    <location>
        <begin position="1"/>
        <end position="26"/>
    </location>
</feature>
<dbReference type="STRING" id="37546.A0A1B0FJV0"/>
<feature type="region of interest" description="Disordered" evidence="8">
    <location>
        <begin position="489"/>
        <end position="511"/>
    </location>
</feature>
<feature type="region of interest" description="Disordered" evidence="8">
    <location>
        <begin position="381"/>
        <end position="404"/>
    </location>
</feature>
<evidence type="ECO:0000259" key="9">
    <source>
        <dbReference type="PROSITE" id="PS50071"/>
    </source>
</evidence>
<comment type="subcellular location">
    <subcellularLocation>
        <location evidence="1 6 7">Nucleus</location>
    </subcellularLocation>
</comment>
<evidence type="ECO:0000256" key="5">
    <source>
        <dbReference type="ARBA" id="ARBA00023242"/>
    </source>
</evidence>
<keyword evidence="3 6" id="KW-0238">DNA-binding</keyword>
<feature type="compositionally biased region" description="Low complexity" evidence="8">
    <location>
        <begin position="214"/>
        <end position="225"/>
    </location>
</feature>
<reference evidence="10" key="1">
    <citation type="submission" date="2020-05" db="UniProtKB">
        <authorList>
            <consortium name="EnsemblMetazoa"/>
        </authorList>
    </citation>
    <scope>IDENTIFICATION</scope>
    <source>
        <strain evidence="10">Yale</strain>
    </source>
</reference>
<evidence type="ECO:0000256" key="8">
    <source>
        <dbReference type="SAM" id="MobiDB-lite"/>
    </source>
</evidence>
<keyword evidence="2" id="KW-0217">Developmental protein</keyword>
<dbReference type="GO" id="GO:0000981">
    <property type="term" value="F:DNA-binding transcription factor activity, RNA polymerase II-specific"/>
    <property type="evidence" value="ECO:0007669"/>
    <property type="project" value="InterPro"/>
</dbReference>
<feature type="compositionally biased region" description="Basic and acidic residues" evidence="8">
    <location>
        <begin position="236"/>
        <end position="261"/>
    </location>
</feature>
<dbReference type="InterPro" id="IPR009057">
    <property type="entry name" value="Homeodomain-like_sf"/>
</dbReference>
<dbReference type="AlphaFoldDB" id="A0A1B0FJV0"/>
<dbReference type="PROSITE" id="PS50071">
    <property type="entry name" value="HOMEOBOX_2"/>
    <property type="match status" value="1"/>
</dbReference>
<dbReference type="InterPro" id="IPR001356">
    <property type="entry name" value="HD"/>
</dbReference>
<dbReference type="PANTHER" id="PTHR24336">
    <property type="entry name" value="TRANSCRIPTION FACTOR LBX"/>
    <property type="match status" value="1"/>
</dbReference>
<feature type="region of interest" description="Disordered" evidence="8">
    <location>
        <begin position="72"/>
        <end position="93"/>
    </location>
</feature>
<feature type="DNA-binding region" description="Homeobox" evidence="6">
    <location>
        <begin position="307"/>
        <end position="366"/>
    </location>
</feature>
<dbReference type="CDD" id="cd00086">
    <property type="entry name" value="homeodomain"/>
    <property type="match status" value="1"/>
</dbReference>
<dbReference type="PhylomeDB" id="A0A1B0FJV0"/>
<dbReference type="EnsemblMetazoa" id="GMOY004068-RA">
    <property type="protein sequence ID" value="GMOY004068-PA"/>
    <property type="gene ID" value="GMOY004068"/>
</dbReference>
<dbReference type="SMART" id="SM00389">
    <property type="entry name" value="HOX"/>
    <property type="match status" value="1"/>
</dbReference>
<dbReference type="GO" id="GO:0005634">
    <property type="term" value="C:nucleus"/>
    <property type="evidence" value="ECO:0007669"/>
    <property type="project" value="UniProtKB-SubCell"/>
</dbReference>
<evidence type="ECO:0000256" key="6">
    <source>
        <dbReference type="PROSITE-ProRule" id="PRU00108"/>
    </source>
</evidence>
<evidence type="ECO:0000256" key="3">
    <source>
        <dbReference type="ARBA" id="ARBA00023125"/>
    </source>
</evidence>
<organism evidence="10 11">
    <name type="scientific">Glossina morsitans morsitans</name>
    <name type="common">Savannah tsetse fly</name>
    <dbReference type="NCBI Taxonomy" id="37546"/>
    <lineage>
        <taxon>Eukaryota</taxon>
        <taxon>Metazoa</taxon>
        <taxon>Ecdysozoa</taxon>
        <taxon>Arthropoda</taxon>
        <taxon>Hexapoda</taxon>
        <taxon>Insecta</taxon>
        <taxon>Pterygota</taxon>
        <taxon>Neoptera</taxon>
        <taxon>Endopterygota</taxon>
        <taxon>Diptera</taxon>
        <taxon>Brachycera</taxon>
        <taxon>Muscomorpha</taxon>
        <taxon>Hippoboscoidea</taxon>
        <taxon>Glossinidae</taxon>
        <taxon>Glossina</taxon>
    </lineage>
</organism>
<sequence>MMRPNSPAMSEISVGSPSPPPVPLPSLHALHMKRLRPSGSAVINSPTSAHGNFPARRKSTIERVKSFSIADILGKKEEHPETSSSKPISRSLSPALVSRSDIPQATFLPVQLIAERLQPPSGSSPLATLDLPGVHKVVPTPWDHTVLPNHPNVHSPLTLHPFLSPALLHYEQRLAWDYQRQLQEHFQAQAQLLRQMSMDPNIIPSEDGSERSRSSSPGSHCCSPDVNVAGDEHDEADSVNRKESFDKSEKCDKTVKDSDAKKRNKNSNTPNDTPLDALFQLSTKNFDEDQDPATLSIFAARPNPKKKRKSRTAFTNHQIFELEKRFLYQKYLSPADRDEIAAGLGLSNAQVITWFQNRRAKLKRDMEELKKDVESVKQLQDQSAAITTTATSSINSSSSRSSNTSLRKFMVQQRQQQLSLMATFHCTHKQFTQFDYHNDDTKNTNSNSNNILATSGRPQTRAAKIKSLTMPMKEAPATTTTCQEPVKQNLHHPHHHHNHHHPHHHVTARKSTAVEDKQNLKLLKMLTLMHYSHEAKNVRHQLIAHIDN</sequence>
<dbReference type="PANTHER" id="PTHR24336:SF8">
    <property type="entry name" value="LADYBIRD EARLY-RELATED"/>
    <property type="match status" value="1"/>
</dbReference>
<evidence type="ECO:0000256" key="7">
    <source>
        <dbReference type="RuleBase" id="RU000682"/>
    </source>
</evidence>
<evidence type="ECO:0000313" key="11">
    <source>
        <dbReference type="Proteomes" id="UP000092444"/>
    </source>
</evidence>
<dbReference type="InterPro" id="IPR017970">
    <property type="entry name" value="Homeobox_CS"/>
</dbReference>
<dbReference type="Proteomes" id="UP000092444">
    <property type="component" value="Unassembled WGS sequence"/>
</dbReference>
<dbReference type="InterPro" id="IPR051892">
    <property type="entry name" value="LBX_TF"/>
</dbReference>
<feature type="compositionally biased region" description="Basic residues" evidence="8">
    <location>
        <begin position="489"/>
        <end position="508"/>
    </location>
</feature>
<feature type="compositionally biased region" description="Low complexity" evidence="8">
    <location>
        <begin position="83"/>
        <end position="93"/>
    </location>
</feature>
<name>A0A1B0FJV0_GLOMM</name>
<feature type="region of interest" description="Disordered" evidence="8">
    <location>
        <begin position="200"/>
        <end position="276"/>
    </location>
</feature>
<dbReference type="GO" id="GO:1990837">
    <property type="term" value="F:sequence-specific double-stranded DNA binding"/>
    <property type="evidence" value="ECO:0007669"/>
    <property type="project" value="TreeGrafter"/>
</dbReference>
<feature type="compositionally biased region" description="Low complexity" evidence="8">
    <location>
        <begin position="383"/>
        <end position="404"/>
    </location>
</feature>
<feature type="domain" description="Homeobox" evidence="9">
    <location>
        <begin position="305"/>
        <end position="365"/>
    </location>
</feature>
<protein>
    <recommendedName>
        <fullName evidence="9">Homeobox domain-containing protein</fullName>
    </recommendedName>
</protein>
<dbReference type="EMBL" id="CCAG010004682">
    <property type="status" value="NOT_ANNOTATED_CDS"/>
    <property type="molecule type" value="Genomic_DNA"/>
</dbReference>
<accession>A0A1B0FJV0</accession>
<keyword evidence="11" id="KW-1185">Reference proteome</keyword>
<keyword evidence="5 6" id="KW-0539">Nucleus</keyword>
<evidence type="ECO:0000256" key="1">
    <source>
        <dbReference type="ARBA" id="ARBA00004123"/>
    </source>
</evidence>
<evidence type="ECO:0000313" key="10">
    <source>
        <dbReference type="EnsemblMetazoa" id="GMOY004068-PA"/>
    </source>
</evidence>
<dbReference type="SUPFAM" id="SSF46689">
    <property type="entry name" value="Homeodomain-like"/>
    <property type="match status" value="1"/>
</dbReference>